<feature type="domain" description="Endoplasmic reticulum vesicle transporter C-terminal" evidence="2">
    <location>
        <begin position="60"/>
        <end position="227"/>
    </location>
</feature>
<dbReference type="InterPro" id="IPR045888">
    <property type="entry name" value="Erv"/>
</dbReference>
<protein>
    <submittedName>
        <fullName evidence="3">ER-derived vesicles protein ERV41</fullName>
    </submittedName>
</protein>
<accession>A0A1C7M644</accession>
<gene>
    <name evidence="3" type="primary">ERV41</name>
    <name evidence="3" type="ORF">A0H81_07361</name>
</gene>
<evidence type="ECO:0000259" key="2">
    <source>
        <dbReference type="Pfam" id="PF07970"/>
    </source>
</evidence>
<organism evidence="3 4">
    <name type="scientific">Grifola frondosa</name>
    <name type="common">Maitake</name>
    <name type="synonym">Polyporus frondosus</name>
    <dbReference type="NCBI Taxonomy" id="5627"/>
    <lineage>
        <taxon>Eukaryota</taxon>
        <taxon>Fungi</taxon>
        <taxon>Dikarya</taxon>
        <taxon>Basidiomycota</taxon>
        <taxon>Agaricomycotina</taxon>
        <taxon>Agaricomycetes</taxon>
        <taxon>Polyporales</taxon>
        <taxon>Grifolaceae</taxon>
        <taxon>Grifola</taxon>
    </lineage>
</organism>
<dbReference type="EMBL" id="LUGG01000009">
    <property type="protein sequence ID" value="OBZ72380.1"/>
    <property type="molecule type" value="Genomic_DNA"/>
</dbReference>
<evidence type="ECO:0000313" key="3">
    <source>
        <dbReference type="EMBL" id="OBZ72380.1"/>
    </source>
</evidence>
<dbReference type="STRING" id="5627.A0A1C7M644"/>
<keyword evidence="4" id="KW-1185">Reference proteome</keyword>
<reference evidence="3 4" key="1">
    <citation type="submission" date="2016-03" db="EMBL/GenBank/DDBJ databases">
        <title>Whole genome sequencing of Grifola frondosa 9006-11.</title>
        <authorList>
            <person name="Min B."/>
            <person name="Park H."/>
            <person name="Kim J.-G."/>
            <person name="Cho H."/>
            <person name="Oh Y.-L."/>
            <person name="Kong W.-S."/>
            <person name="Choi I.-G."/>
        </authorList>
    </citation>
    <scope>NUCLEOTIDE SEQUENCE [LARGE SCALE GENOMIC DNA]</scope>
    <source>
        <strain evidence="3 4">9006-11</strain>
    </source>
</reference>
<sequence length="448" mass="47187">MPDGTKFDIGQATTLKEHAAALSARQAVAQSRTSRGFFATLFRKSAPRFRPTYNYKADGAACRVYGTITAKKVTANLHITTSGHGYASHHHTDHGGRMLVAMNLSHVITEFSFGPYFPDITQPLDNSFELTQDRLLADCLIAFIAYQYFLHIVPTTYVAPRSKPLHTNQYSVTHYTRVLEQHKGTPGIYFKFDLDPLSITIHQRTTSFVQLMIRCVGVIGGVFVCMGYAVKITTHAVEAVSGADKTQGIVAAEATGISANIRKKFGSADLRLRSGSSGSRVVRQGTGWAVEGGSPYGSYASTPVSTAFANSSPFTPSFPANGSAAASPNPALTPGGRPVGYGLGFSSPSFGPASPSTRPPLGTPGSVGSPFPTAATAGSPYVPVAMSTPPTPGTANGLYAHFPPTPNVANGSPTGFAAQQGLPPRRESGLRHGSNGHLGADVIAKKDD</sequence>
<proteinExistence type="predicted"/>
<dbReference type="PANTHER" id="PTHR10984">
    <property type="entry name" value="ENDOPLASMIC RETICULUM-GOLGI INTERMEDIATE COMPARTMENT PROTEIN"/>
    <property type="match status" value="1"/>
</dbReference>
<dbReference type="Proteomes" id="UP000092993">
    <property type="component" value="Unassembled WGS sequence"/>
</dbReference>
<dbReference type="GO" id="GO:0005789">
    <property type="term" value="C:endoplasmic reticulum membrane"/>
    <property type="evidence" value="ECO:0007669"/>
    <property type="project" value="TreeGrafter"/>
</dbReference>
<dbReference type="OMA" id="TGWAVEG"/>
<dbReference type="InterPro" id="IPR012936">
    <property type="entry name" value="Erv_C"/>
</dbReference>
<feature type="compositionally biased region" description="Low complexity" evidence="1">
    <location>
        <begin position="344"/>
        <end position="356"/>
    </location>
</feature>
<name>A0A1C7M644_GRIFR</name>
<dbReference type="AlphaFoldDB" id="A0A1C7M644"/>
<dbReference type="OrthoDB" id="5541786at2759"/>
<feature type="region of interest" description="Disordered" evidence="1">
    <location>
        <begin position="319"/>
        <end position="365"/>
    </location>
</feature>
<dbReference type="GO" id="GO:0006890">
    <property type="term" value="P:retrograde vesicle-mediated transport, Golgi to endoplasmic reticulum"/>
    <property type="evidence" value="ECO:0007669"/>
    <property type="project" value="TreeGrafter"/>
</dbReference>
<dbReference type="GO" id="GO:0000139">
    <property type="term" value="C:Golgi membrane"/>
    <property type="evidence" value="ECO:0007669"/>
    <property type="project" value="TreeGrafter"/>
</dbReference>
<evidence type="ECO:0000256" key="1">
    <source>
        <dbReference type="SAM" id="MobiDB-lite"/>
    </source>
</evidence>
<evidence type="ECO:0000313" key="4">
    <source>
        <dbReference type="Proteomes" id="UP000092993"/>
    </source>
</evidence>
<dbReference type="GO" id="GO:0030134">
    <property type="term" value="C:COPII-coated ER to Golgi transport vesicle"/>
    <property type="evidence" value="ECO:0007669"/>
    <property type="project" value="TreeGrafter"/>
</dbReference>
<comment type="caution">
    <text evidence="3">The sequence shown here is derived from an EMBL/GenBank/DDBJ whole genome shotgun (WGS) entry which is preliminary data.</text>
</comment>
<feature type="region of interest" description="Disordered" evidence="1">
    <location>
        <begin position="409"/>
        <end position="448"/>
    </location>
</feature>
<dbReference type="PANTHER" id="PTHR10984:SF81">
    <property type="entry name" value="ER-DERIVED VESICLES PROTEIN ERV41"/>
    <property type="match status" value="1"/>
</dbReference>
<dbReference type="Pfam" id="PF07970">
    <property type="entry name" value="COPIIcoated_ERV"/>
    <property type="match status" value="1"/>
</dbReference>
<dbReference type="GO" id="GO:0006888">
    <property type="term" value="P:endoplasmic reticulum to Golgi vesicle-mediated transport"/>
    <property type="evidence" value="ECO:0007669"/>
    <property type="project" value="TreeGrafter"/>
</dbReference>
<feature type="compositionally biased region" description="Low complexity" evidence="1">
    <location>
        <begin position="319"/>
        <end position="330"/>
    </location>
</feature>